<sequence length="109" mass="12401">MSETHKLPEDAQPVETIVEKTLSNGMLVEVKLVKRLHWYEAMLFVNELYRPGPPLPRPLDESTSSATHWMGVRPKIGLSAEEAEAIIGEVNVQNYLHKCRFVDTWGNND</sequence>
<evidence type="ECO:0000313" key="2">
    <source>
        <dbReference type="Proteomes" id="UP000006732"/>
    </source>
</evidence>
<organism evidence="1 2">
    <name type="scientific">Pelobacter propionicus (strain DSM 2379 / NBRC 103807 / OttBd1)</name>
    <dbReference type="NCBI Taxonomy" id="338966"/>
    <lineage>
        <taxon>Bacteria</taxon>
        <taxon>Pseudomonadati</taxon>
        <taxon>Thermodesulfobacteriota</taxon>
        <taxon>Desulfuromonadia</taxon>
        <taxon>Desulfuromonadales</taxon>
        <taxon>Desulfuromonadaceae</taxon>
        <taxon>Pelobacter</taxon>
    </lineage>
</organism>
<name>A1ATA8_PELPD</name>
<gene>
    <name evidence="1" type="ordered locus">Ppro_2981</name>
</gene>
<dbReference type="AlphaFoldDB" id="A1ATA8"/>
<dbReference type="HOGENOM" id="CLU_2154754_0_0_7"/>
<dbReference type="OrthoDB" id="5398586at2"/>
<evidence type="ECO:0000313" key="1">
    <source>
        <dbReference type="EMBL" id="ABL00579.1"/>
    </source>
</evidence>
<dbReference type="Proteomes" id="UP000006732">
    <property type="component" value="Chromosome"/>
</dbReference>
<protein>
    <submittedName>
        <fullName evidence="1">Uncharacterized protein</fullName>
    </submittedName>
</protein>
<dbReference type="EMBL" id="CP000482">
    <property type="protein sequence ID" value="ABL00579.1"/>
    <property type="molecule type" value="Genomic_DNA"/>
</dbReference>
<dbReference type="eggNOG" id="ENOG50343ZC">
    <property type="taxonomic scope" value="Bacteria"/>
</dbReference>
<accession>A1ATA8</accession>
<dbReference type="RefSeq" id="WP_011736814.1">
    <property type="nucleotide sequence ID" value="NC_008609.1"/>
</dbReference>
<dbReference type="KEGG" id="ppd:Ppro_2981"/>
<proteinExistence type="predicted"/>
<reference evidence="1 2" key="1">
    <citation type="submission" date="2006-10" db="EMBL/GenBank/DDBJ databases">
        <title>Complete sequence of chromosome of Pelobacter propionicus DSM 2379.</title>
        <authorList>
            <consortium name="US DOE Joint Genome Institute"/>
            <person name="Copeland A."/>
            <person name="Lucas S."/>
            <person name="Lapidus A."/>
            <person name="Barry K."/>
            <person name="Detter J.C."/>
            <person name="Glavina del Rio T."/>
            <person name="Hammon N."/>
            <person name="Israni S."/>
            <person name="Dalin E."/>
            <person name="Tice H."/>
            <person name="Pitluck S."/>
            <person name="Saunders E."/>
            <person name="Brettin T."/>
            <person name="Bruce D."/>
            <person name="Han C."/>
            <person name="Tapia R."/>
            <person name="Schmutz J."/>
            <person name="Larimer F."/>
            <person name="Land M."/>
            <person name="Hauser L."/>
            <person name="Kyrpides N."/>
            <person name="Kim E."/>
            <person name="Lovley D."/>
            <person name="Richardson P."/>
        </authorList>
    </citation>
    <scope>NUCLEOTIDE SEQUENCE [LARGE SCALE GENOMIC DNA]</scope>
    <source>
        <strain evidence="2">DSM 2379 / NBRC 103807 / OttBd1</strain>
    </source>
</reference>
<keyword evidence="2" id="KW-1185">Reference proteome</keyword>